<keyword evidence="1" id="KW-0472">Membrane</keyword>
<proteinExistence type="predicted"/>
<keyword evidence="1" id="KW-1133">Transmembrane helix</keyword>
<name>A0A941E696_9BURK</name>
<organism evidence="2 3">
    <name type="scientific">Undibacterium fentianense</name>
    <dbReference type="NCBI Taxonomy" id="2828728"/>
    <lineage>
        <taxon>Bacteria</taxon>
        <taxon>Pseudomonadati</taxon>
        <taxon>Pseudomonadota</taxon>
        <taxon>Betaproteobacteria</taxon>
        <taxon>Burkholderiales</taxon>
        <taxon>Oxalobacteraceae</taxon>
        <taxon>Undibacterium</taxon>
    </lineage>
</organism>
<sequence length="52" mass="5701">MTDTPKLFTILWGVGLHLECAVKSRKGMRNVATSRVSLGIIIALFSLVGHVY</sequence>
<dbReference type="RefSeq" id="WP_212676848.1">
    <property type="nucleotide sequence ID" value="NZ_JAGSPJ010000008.1"/>
</dbReference>
<evidence type="ECO:0000313" key="2">
    <source>
        <dbReference type="EMBL" id="MBR7801746.1"/>
    </source>
</evidence>
<keyword evidence="1" id="KW-0812">Transmembrane</keyword>
<protein>
    <submittedName>
        <fullName evidence="2">Uncharacterized protein</fullName>
    </submittedName>
</protein>
<feature type="transmembrane region" description="Helical" evidence="1">
    <location>
        <begin position="32"/>
        <end position="51"/>
    </location>
</feature>
<keyword evidence="3" id="KW-1185">Reference proteome</keyword>
<comment type="caution">
    <text evidence="2">The sequence shown here is derived from an EMBL/GenBank/DDBJ whole genome shotgun (WGS) entry which is preliminary data.</text>
</comment>
<dbReference type="AlphaFoldDB" id="A0A941E696"/>
<reference evidence="2" key="1">
    <citation type="submission" date="2021-04" db="EMBL/GenBank/DDBJ databases">
        <title>novel species isolated from subtropical streams in China.</title>
        <authorList>
            <person name="Lu H."/>
        </authorList>
    </citation>
    <scope>NUCLEOTIDE SEQUENCE</scope>
    <source>
        <strain evidence="2">FT137W</strain>
    </source>
</reference>
<dbReference type="Proteomes" id="UP000678545">
    <property type="component" value="Unassembled WGS sequence"/>
</dbReference>
<gene>
    <name evidence="2" type="ORF">KDM90_17160</name>
</gene>
<evidence type="ECO:0000256" key="1">
    <source>
        <dbReference type="SAM" id="Phobius"/>
    </source>
</evidence>
<dbReference type="EMBL" id="JAGSPJ010000008">
    <property type="protein sequence ID" value="MBR7801746.1"/>
    <property type="molecule type" value="Genomic_DNA"/>
</dbReference>
<accession>A0A941E696</accession>
<evidence type="ECO:0000313" key="3">
    <source>
        <dbReference type="Proteomes" id="UP000678545"/>
    </source>
</evidence>